<keyword evidence="1" id="KW-0472">Membrane</keyword>
<sequence>MGKRNLFIGVLMGAIVGGLVSLFNNDARNYTKLKMNYAKNRSGYYVKHPSEAVRSAKDSFDKFNKEFSSGAENAINALEQVENTLDKFANKDQKDLENTL</sequence>
<name>A0ABS4HB76_9BACI</name>
<dbReference type="Proteomes" id="UP001519328">
    <property type="component" value="Unassembled WGS sequence"/>
</dbReference>
<evidence type="ECO:0000256" key="1">
    <source>
        <dbReference type="SAM" id="Phobius"/>
    </source>
</evidence>
<keyword evidence="3" id="KW-1185">Reference proteome</keyword>
<comment type="caution">
    <text evidence="2">The sequence shown here is derived from an EMBL/GenBank/DDBJ whole genome shotgun (WGS) entry which is preliminary data.</text>
</comment>
<accession>A0ABS4HB76</accession>
<dbReference type="EMBL" id="JAGGKK010000004">
    <property type="protein sequence ID" value="MBP1948141.1"/>
    <property type="molecule type" value="Genomic_DNA"/>
</dbReference>
<protein>
    <submittedName>
        <fullName evidence="2">Gas vesicle protein</fullName>
    </submittedName>
</protein>
<evidence type="ECO:0000313" key="3">
    <source>
        <dbReference type="Proteomes" id="UP001519328"/>
    </source>
</evidence>
<feature type="transmembrane region" description="Helical" evidence="1">
    <location>
        <begin position="6"/>
        <end position="25"/>
    </location>
</feature>
<keyword evidence="1" id="KW-1133">Transmembrane helix</keyword>
<evidence type="ECO:0000313" key="2">
    <source>
        <dbReference type="EMBL" id="MBP1948141.1"/>
    </source>
</evidence>
<proteinExistence type="predicted"/>
<gene>
    <name evidence="2" type="ORF">J2Z82_001072</name>
</gene>
<dbReference type="RefSeq" id="WP_209479728.1">
    <property type="nucleotide sequence ID" value="NZ_JAGGKK010000004.1"/>
</dbReference>
<keyword evidence="1" id="KW-0812">Transmembrane</keyword>
<organism evidence="2 3">
    <name type="scientific">Virgibacillus litoralis</name>
    <dbReference type="NCBI Taxonomy" id="578221"/>
    <lineage>
        <taxon>Bacteria</taxon>
        <taxon>Bacillati</taxon>
        <taxon>Bacillota</taxon>
        <taxon>Bacilli</taxon>
        <taxon>Bacillales</taxon>
        <taxon>Bacillaceae</taxon>
        <taxon>Virgibacillus</taxon>
    </lineage>
</organism>
<reference evidence="2 3" key="1">
    <citation type="submission" date="2021-03" db="EMBL/GenBank/DDBJ databases">
        <title>Genomic Encyclopedia of Type Strains, Phase IV (KMG-IV): sequencing the most valuable type-strain genomes for metagenomic binning, comparative biology and taxonomic classification.</title>
        <authorList>
            <person name="Goeker M."/>
        </authorList>
    </citation>
    <scope>NUCLEOTIDE SEQUENCE [LARGE SCALE GENOMIC DNA]</scope>
    <source>
        <strain evidence="2 3">DSM 21085</strain>
    </source>
</reference>